<dbReference type="InterPro" id="IPR031803">
    <property type="entry name" value="BAT_GAF/HTH-assoc"/>
</dbReference>
<dbReference type="PANTHER" id="PTHR34236">
    <property type="entry name" value="DIMETHYL SULFOXIDE REDUCTASE TRANSCRIPTIONAL ACTIVATOR"/>
    <property type="match status" value="1"/>
</dbReference>
<comment type="caution">
    <text evidence="5">The sequence shown here is derived from an EMBL/GenBank/DDBJ whole genome shotgun (WGS) entry which is preliminary data.</text>
</comment>
<dbReference type="EMBL" id="JBHRWN010000002">
    <property type="protein sequence ID" value="MFC3478896.1"/>
    <property type="molecule type" value="Genomic_DNA"/>
</dbReference>
<proteinExistence type="predicted"/>
<gene>
    <name evidence="5" type="ORF">ACFOKC_14285</name>
</gene>
<evidence type="ECO:0000259" key="3">
    <source>
        <dbReference type="Pfam" id="PF04967"/>
    </source>
</evidence>
<evidence type="ECO:0000259" key="4">
    <source>
        <dbReference type="Pfam" id="PF15915"/>
    </source>
</evidence>
<keyword evidence="1" id="KW-0805">Transcription regulation</keyword>
<keyword evidence="2" id="KW-0804">Transcription</keyword>
<reference evidence="5 6" key="1">
    <citation type="journal article" date="2019" name="Int. J. Syst. Evol. Microbiol.">
        <title>The Global Catalogue of Microorganisms (GCM) 10K type strain sequencing project: providing services to taxonomists for standard genome sequencing and annotation.</title>
        <authorList>
            <consortium name="The Broad Institute Genomics Platform"/>
            <consortium name="The Broad Institute Genome Sequencing Center for Infectious Disease"/>
            <person name="Wu L."/>
            <person name="Ma J."/>
        </authorList>
    </citation>
    <scope>NUCLEOTIDE SEQUENCE [LARGE SCALE GENOMIC DNA]</scope>
    <source>
        <strain evidence="5 6">CGMCC 1.12562</strain>
    </source>
</reference>
<accession>A0ABD5NHZ2</accession>
<evidence type="ECO:0000313" key="5">
    <source>
        <dbReference type="EMBL" id="MFC3478896.1"/>
    </source>
</evidence>
<protein>
    <submittedName>
        <fullName evidence="5">Helix-turn-helix domain-containing protein</fullName>
    </submittedName>
</protein>
<dbReference type="Pfam" id="PF15915">
    <property type="entry name" value="BAT"/>
    <property type="match status" value="1"/>
</dbReference>
<evidence type="ECO:0000313" key="6">
    <source>
        <dbReference type="Proteomes" id="UP001595660"/>
    </source>
</evidence>
<dbReference type="PANTHER" id="PTHR34236:SF1">
    <property type="entry name" value="DIMETHYL SULFOXIDE REDUCTASE TRANSCRIPTIONAL ACTIVATOR"/>
    <property type="match status" value="1"/>
</dbReference>
<dbReference type="Proteomes" id="UP001595660">
    <property type="component" value="Unassembled WGS sequence"/>
</dbReference>
<dbReference type="InterPro" id="IPR007050">
    <property type="entry name" value="HTH_bacterioopsin"/>
</dbReference>
<evidence type="ECO:0000256" key="1">
    <source>
        <dbReference type="ARBA" id="ARBA00023015"/>
    </source>
</evidence>
<sequence>MSVIAEFTLSHPGLPMMDALEGTGVEFDVEHAAASDPDRPVLFLWATGGDFDRFEANCEDDDTVADLSVVEDTGDRRLYRVQVSAATDLALYPLDDRLEASRLGVTSGEEGLHVRMRFPDRESLSAFRPQLEAKGVDATLRRVYGENDPDFGGEHGLSPKQREALETAVEAGFFEVPRDATLSDVADELGVSTQAASERLRRGVSTFVRTNFD</sequence>
<feature type="domain" description="Bacterioopsin transcriptional activator GAF and HTH associated" evidence="4">
    <location>
        <begin position="6"/>
        <end position="141"/>
    </location>
</feature>
<organism evidence="5 6">
    <name type="scientific">Halobacterium litoreum</name>
    <dbReference type="NCBI Taxonomy" id="2039234"/>
    <lineage>
        <taxon>Archaea</taxon>
        <taxon>Methanobacteriati</taxon>
        <taxon>Methanobacteriota</taxon>
        <taxon>Stenosarchaea group</taxon>
        <taxon>Halobacteria</taxon>
        <taxon>Halobacteriales</taxon>
        <taxon>Halobacteriaceae</taxon>
        <taxon>Halobacterium</taxon>
    </lineage>
</organism>
<keyword evidence="6" id="KW-1185">Reference proteome</keyword>
<dbReference type="RefSeq" id="WP_232569576.1">
    <property type="nucleotide sequence ID" value="NZ_CP089466.1"/>
</dbReference>
<dbReference type="AlphaFoldDB" id="A0ABD5NHZ2"/>
<evidence type="ECO:0000256" key="2">
    <source>
        <dbReference type="ARBA" id="ARBA00023163"/>
    </source>
</evidence>
<dbReference type="Pfam" id="PF04967">
    <property type="entry name" value="HTH_10"/>
    <property type="match status" value="1"/>
</dbReference>
<dbReference type="GeneID" id="69118091"/>
<name>A0ABD5NHZ2_9EURY</name>
<feature type="domain" description="HTH bat-type" evidence="3">
    <location>
        <begin position="157"/>
        <end position="204"/>
    </location>
</feature>